<protein>
    <submittedName>
        <fullName evidence="2">Helix-turn-helix domain-containing protein</fullName>
    </submittedName>
</protein>
<feature type="transmembrane region" description="Helical" evidence="1">
    <location>
        <begin position="119"/>
        <end position="140"/>
    </location>
</feature>
<reference evidence="2 3" key="1">
    <citation type="submission" date="2019-07" db="EMBL/GenBank/DDBJ databases">
        <title>Hymenobacter sp. straun FUR1 Genome sequencing and assembly.</title>
        <authorList>
            <person name="Chhetri G."/>
        </authorList>
    </citation>
    <scope>NUCLEOTIDE SEQUENCE [LARGE SCALE GENOMIC DNA]</scope>
    <source>
        <strain evidence="2 3">Fur1</strain>
    </source>
</reference>
<gene>
    <name evidence="2" type="ORF">FNT36_16945</name>
</gene>
<dbReference type="RefSeq" id="WP_144850111.1">
    <property type="nucleotide sequence ID" value="NZ_VMRJ01000004.1"/>
</dbReference>
<organism evidence="2 3">
    <name type="scientific">Hymenobacter setariae</name>
    <dbReference type="NCBI Taxonomy" id="2594794"/>
    <lineage>
        <taxon>Bacteria</taxon>
        <taxon>Pseudomonadati</taxon>
        <taxon>Bacteroidota</taxon>
        <taxon>Cytophagia</taxon>
        <taxon>Cytophagales</taxon>
        <taxon>Hymenobacteraceae</taxon>
        <taxon>Hymenobacter</taxon>
    </lineage>
</organism>
<dbReference type="EMBL" id="VMRJ01000004">
    <property type="protein sequence ID" value="TVT39342.1"/>
    <property type="molecule type" value="Genomic_DNA"/>
</dbReference>
<accession>A0A558BS69</accession>
<name>A0A558BS69_9BACT</name>
<dbReference type="AlphaFoldDB" id="A0A558BS69"/>
<keyword evidence="1" id="KW-0472">Membrane</keyword>
<keyword evidence="1" id="KW-0812">Transmembrane</keyword>
<keyword evidence="3" id="KW-1185">Reference proteome</keyword>
<keyword evidence="1" id="KW-1133">Transmembrane helix</keyword>
<comment type="caution">
    <text evidence="2">The sequence shown here is derived from an EMBL/GenBank/DDBJ whole genome shotgun (WGS) entry which is preliminary data.</text>
</comment>
<dbReference type="Proteomes" id="UP000317624">
    <property type="component" value="Unassembled WGS sequence"/>
</dbReference>
<sequence length="425" mass="46948">MILITEELHQCKQLIEHKLGWGPGAAWTSRDFEQLQERLLAETGVSLSPSTLRRLWGRVDYQHLPSATTLNTLAQFVGYPDWRFFARSLVTEAEFVEATKSATPPVHYQRLALPVAHRVLVRWLLAGIGLLLGGLMAMGYHQRSAVPAYRFSSQPVTRSIPNSVVFTYDAAAAHTDSVFIQQSWDPRRRVAVAKLGRTYSAMYYEPGFYQAQLVVGQQTVKKHPLLLSTQGWLGAIMTIPVPTYLQPTEYQQSNLLYLPLATVLQHRVPLEPLVPWVKYFNVGNFRPVPLTDFAFSCDLKNEYHTGAGACQLTTVTLLTTGTPIVIPLAAKGCVAELELVDGTHSVLGKTTNLVGFGVNFADWVHVTCASAGPKLHFSINGHLVYTSPLPRQPLKIIGVAFSFQGTGAVKATTLQTANKVVFHSL</sequence>
<evidence type="ECO:0000313" key="2">
    <source>
        <dbReference type="EMBL" id="TVT39342.1"/>
    </source>
</evidence>
<evidence type="ECO:0000256" key="1">
    <source>
        <dbReference type="SAM" id="Phobius"/>
    </source>
</evidence>
<dbReference type="OrthoDB" id="639802at2"/>
<evidence type="ECO:0000313" key="3">
    <source>
        <dbReference type="Proteomes" id="UP000317624"/>
    </source>
</evidence>
<proteinExistence type="predicted"/>